<gene>
    <name evidence="7" type="primary">Zfand2a</name>
</gene>
<dbReference type="CTD" id="90637"/>
<keyword evidence="3" id="KW-0862">Zinc</keyword>
<evidence type="ECO:0000256" key="3">
    <source>
        <dbReference type="ARBA" id="ARBA00022833"/>
    </source>
</evidence>
<feature type="domain" description="AN1-type" evidence="5">
    <location>
        <begin position="50"/>
        <end position="98"/>
    </location>
</feature>
<dbReference type="GO" id="GO:0008270">
    <property type="term" value="F:zinc ion binding"/>
    <property type="evidence" value="ECO:0007669"/>
    <property type="project" value="UniProtKB-KW"/>
</dbReference>
<dbReference type="InterPro" id="IPR035896">
    <property type="entry name" value="AN1-like_Znf"/>
</dbReference>
<dbReference type="GeneID" id="105990920"/>
<evidence type="ECO:0000313" key="6">
    <source>
        <dbReference type="Proteomes" id="UP000081671"/>
    </source>
</evidence>
<dbReference type="SUPFAM" id="SSF118310">
    <property type="entry name" value="AN1-like Zinc finger"/>
    <property type="match status" value="2"/>
</dbReference>
<evidence type="ECO:0000259" key="5">
    <source>
        <dbReference type="PROSITE" id="PS51039"/>
    </source>
</evidence>
<dbReference type="Gene3D" id="4.10.1110.10">
    <property type="entry name" value="AN1-like Zinc finger"/>
    <property type="match status" value="2"/>
</dbReference>
<keyword evidence="6" id="KW-1185">Reference proteome</keyword>
<proteinExistence type="predicted"/>
<evidence type="ECO:0000256" key="2">
    <source>
        <dbReference type="ARBA" id="ARBA00022771"/>
    </source>
</evidence>
<dbReference type="AlphaFoldDB" id="A0A1S3FQR7"/>
<dbReference type="SMART" id="SM00154">
    <property type="entry name" value="ZnF_AN1"/>
    <property type="match status" value="2"/>
</dbReference>
<dbReference type="RefSeq" id="XP_012878903.1">
    <property type="nucleotide sequence ID" value="XM_013023449.1"/>
</dbReference>
<reference evidence="7" key="1">
    <citation type="submission" date="2025-08" db="UniProtKB">
        <authorList>
            <consortium name="RefSeq"/>
        </authorList>
    </citation>
    <scope>IDENTIFICATION</scope>
    <source>
        <tissue evidence="7">Kidney</tissue>
    </source>
</reference>
<evidence type="ECO:0000313" key="7">
    <source>
        <dbReference type="RefSeq" id="XP_012878903.1"/>
    </source>
</evidence>
<protein>
    <submittedName>
        <fullName evidence="7">AN1-type zinc finger protein 2A isoform X2</fullName>
    </submittedName>
</protein>
<organism evidence="6 7">
    <name type="scientific">Dipodomys ordii</name>
    <name type="common">Ord's kangaroo rat</name>
    <dbReference type="NCBI Taxonomy" id="10020"/>
    <lineage>
        <taxon>Eukaryota</taxon>
        <taxon>Metazoa</taxon>
        <taxon>Chordata</taxon>
        <taxon>Craniata</taxon>
        <taxon>Vertebrata</taxon>
        <taxon>Euteleostomi</taxon>
        <taxon>Mammalia</taxon>
        <taxon>Eutheria</taxon>
        <taxon>Euarchontoglires</taxon>
        <taxon>Glires</taxon>
        <taxon>Rodentia</taxon>
        <taxon>Castorimorpha</taxon>
        <taxon>Heteromyidae</taxon>
        <taxon>Dipodomyinae</taxon>
        <taxon>Dipodomys</taxon>
    </lineage>
</organism>
<dbReference type="GO" id="GO:0043161">
    <property type="term" value="P:proteasome-mediated ubiquitin-dependent protein catabolic process"/>
    <property type="evidence" value="ECO:0007669"/>
    <property type="project" value="TreeGrafter"/>
</dbReference>
<dbReference type="GO" id="GO:0005783">
    <property type="term" value="C:endoplasmic reticulum"/>
    <property type="evidence" value="ECO:0007669"/>
    <property type="project" value="TreeGrafter"/>
</dbReference>
<dbReference type="InterPro" id="IPR000058">
    <property type="entry name" value="Znf_AN1"/>
</dbReference>
<dbReference type="PROSITE" id="PS51039">
    <property type="entry name" value="ZF_AN1"/>
    <property type="match status" value="2"/>
</dbReference>
<evidence type="ECO:0000256" key="4">
    <source>
        <dbReference type="PROSITE-ProRule" id="PRU00449"/>
    </source>
</evidence>
<accession>A0A1S3FQR7</accession>
<name>A0A1S3FQR7_DIPOR</name>
<dbReference type="PANTHER" id="PTHR14677:SF11">
    <property type="entry name" value="AN1-TYPE ZINC FINGER PROTEIN 2A"/>
    <property type="match status" value="1"/>
</dbReference>
<dbReference type="PANTHER" id="PTHR14677">
    <property type="entry name" value="ARSENITE INDUCUBLE RNA ASSOCIATED PROTEIN AIP-1-RELATED"/>
    <property type="match status" value="1"/>
</dbReference>
<dbReference type="Pfam" id="PF01428">
    <property type="entry name" value="zf-AN1"/>
    <property type="match status" value="2"/>
</dbReference>
<sequence>MEFPDLGKHCSEKTCKQLDFLPLKCDACKQDFCKDHFTCATHTCPFAFKKVFAHRCSRAGCRRKEMLQLLCVQCQRNFCIQHRHPLDHSCSSSGSSASRAGCSATTAESKAPGTVNTPLSSWLTQLLRYLYLHRTWCCSEPSSIVSLCRCQDSMAQHASMGKGGVGLQILHHPCQAGVLALLLEPPAWAHGPEVWPSTLLPFRWKVKR</sequence>
<keyword evidence="2 4" id="KW-0863">Zinc-finger</keyword>
<evidence type="ECO:0000256" key="1">
    <source>
        <dbReference type="ARBA" id="ARBA00022723"/>
    </source>
</evidence>
<dbReference type="OrthoDB" id="431929at2759"/>
<keyword evidence="1" id="KW-0479">Metal-binding</keyword>
<feature type="domain" description="AN1-type" evidence="5">
    <location>
        <begin position="4"/>
        <end position="52"/>
    </location>
</feature>
<dbReference type="Proteomes" id="UP000081671">
    <property type="component" value="Unplaced"/>
</dbReference>
<dbReference type="GO" id="GO:0045047">
    <property type="term" value="P:protein targeting to ER"/>
    <property type="evidence" value="ECO:0007669"/>
    <property type="project" value="TreeGrafter"/>
</dbReference>